<accession>A0A291QVQ7</accession>
<sequence length="163" mass="18795">MKNILIPTDFSIRSLGYVHAIAEQHAEETINIIYFHALKMPSSLMDLMSFTRDKSHIKLMSRDFCDACEILKNKYGKSFGKLDITYFHGDTKVAFKNFLLANNIDVIALPQDFEYHAASPESYDPSALIRRSGWELMTVKFPQKRNYITRATISELLTDNIHQ</sequence>
<evidence type="ECO:0008006" key="3">
    <source>
        <dbReference type="Google" id="ProtNLM"/>
    </source>
</evidence>
<evidence type="ECO:0000313" key="1">
    <source>
        <dbReference type="EMBL" id="ATL47943.1"/>
    </source>
</evidence>
<organism evidence="1 2">
    <name type="scientific">Chitinophaga caeni</name>
    <dbReference type="NCBI Taxonomy" id="2029983"/>
    <lineage>
        <taxon>Bacteria</taxon>
        <taxon>Pseudomonadati</taxon>
        <taxon>Bacteroidota</taxon>
        <taxon>Chitinophagia</taxon>
        <taxon>Chitinophagales</taxon>
        <taxon>Chitinophagaceae</taxon>
        <taxon>Chitinophaga</taxon>
    </lineage>
</organism>
<name>A0A291QVQ7_9BACT</name>
<dbReference type="EMBL" id="CP023777">
    <property type="protein sequence ID" value="ATL47943.1"/>
    <property type="molecule type" value="Genomic_DNA"/>
</dbReference>
<keyword evidence="2" id="KW-1185">Reference proteome</keyword>
<evidence type="ECO:0000313" key="2">
    <source>
        <dbReference type="Proteomes" id="UP000220133"/>
    </source>
</evidence>
<dbReference type="RefSeq" id="WP_098194320.1">
    <property type="nucleotide sequence ID" value="NZ_CP023777.1"/>
</dbReference>
<dbReference type="OrthoDB" id="893860at2"/>
<dbReference type="AlphaFoldDB" id="A0A291QVQ7"/>
<dbReference type="KEGG" id="cbae:COR50_12615"/>
<proteinExistence type="predicted"/>
<dbReference type="Proteomes" id="UP000220133">
    <property type="component" value="Chromosome"/>
</dbReference>
<gene>
    <name evidence="1" type="ORF">COR50_12615</name>
</gene>
<protein>
    <recommendedName>
        <fullName evidence="3">UspA domain-containing protein</fullName>
    </recommendedName>
</protein>
<reference evidence="1 2" key="1">
    <citation type="submission" date="2017-10" db="EMBL/GenBank/DDBJ databases">
        <title>Paenichitinophaga pekingensis gen. nov., sp. nov., isolated from activated sludge.</title>
        <authorList>
            <person name="Jin D."/>
            <person name="Kong X."/>
            <person name="Deng Y."/>
            <person name="Bai Z."/>
        </authorList>
    </citation>
    <scope>NUCLEOTIDE SEQUENCE [LARGE SCALE GENOMIC DNA]</scope>
    <source>
        <strain evidence="1 2">13</strain>
    </source>
</reference>